<protein>
    <submittedName>
        <fullName evidence="1">Uncharacterized protein</fullName>
    </submittedName>
</protein>
<dbReference type="EMBL" id="JAUSUF010000003">
    <property type="protein sequence ID" value="MDQ0149351.1"/>
    <property type="molecule type" value="Genomic_DNA"/>
</dbReference>
<keyword evidence="2" id="KW-1185">Reference proteome</keyword>
<evidence type="ECO:0000313" key="1">
    <source>
        <dbReference type="EMBL" id="MDQ0149351.1"/>
    </source>
</evidence>
<name>A0ABT9UST5_9FIRM</name>
<organism evidence="1 2">
    <name type="scientific">Eubacterium multiforme</name>
    <dbReference type="NCBI Taxonomy" id="83339"/>
    <lineage>
        <taxon>Bacteria</taxon>
        <taxon>Bacillati</taxon>
        <taxon>Bacillota</taxon>
        <taxon>Clostridia</taxon>
        <taxon>Eubacteriales</taxon>
        <taxon>Eubacteriaceae</taxon>
        <taxon>Eubacterium</taxon>
    </lineage>
</organism>
<gene>
    <name evidence="1" type="ORF">J2S18_001281</name>
</gene>
<sequence>MNNMSYVDSSYYRDKFKGKILSGEDNESKLERASDQIDVLTYNRIIGIEFKNLSPFQQDKVKKAICLQAEFIEQYGDFINMPLSSYSVGGTSVSFNGSIVNGITTTKEVINYISQTGLNSRRL</sequence>
<dbReference type="Proteomes" id="UP001228504">
    <property type="component" value="Unassembled WGS sequence"/>
</dbReference>
<reference evidence="1 2" key="1">
    <citation type="submission" date="2023-07" db="EMBL/GenBank/DDBJ databases">
        <title>Genomic Encyclopedia of Type Strains, Phase IV (KMG-IV): sequencing the most valuable type-strain genomes for metagenomic binning, comparative biology and taxonomic classification.</title>
        <authorList>
            <person name="Goeker M."/>
        </authorList>
    </citation>
    <scope>NUCLEOTIDE SEQUENCE [LARGE SCALE GENOMIC DNA]</scope>
    <source>
        <strain evidence="1 2">DSM 20694</strain>
    </source>
</reference>
<evidence type="ECO:0000313" key="2">
    <source>
        <dbReference type="Proteomes" id="UP001228504"/>
    </source>
</evidence>
<comment type="caution">
    <text evidence="1">The sequence shown here is derived from an EMBL/GenBank/DDBJ whole genome shotgun (WGS) entry which is preliminary data.</text>
</comment>
<accession>A0ABT9UST5</accession>
<proteinExistence type="predicted"/>